<proteinExistence type="predicted"/>
<dbReference type="Gene3D" id="3.40.630.30">
    <property type="match status" value="1"/>
</dbReference>
<dbReference type="PANTHER" id="PTHR43441">
    <property type="entry name" value="RIBOSOMAL-PROTEIN-SERINE ACETYLTRANSFERASE"/>
    <property type="match status" value="1"/>
</dbReference>
<dbReference type="EMBL" id="JBHUCP010000003">
    <property type="protein sequence ID" value="MFD1528646.1"/>
    <property type="molecule type" value="Genomic_DNA"/>
</dbReference>
<evidence type="ECO:0000313" key="2">
    <source>
        <dbReference type="EMBL" id="MFD1528646.1"/>
    </source>
</evidence>
<keyword evidence="2" id="KW-0012">Acyltransferase</keyword>
<name>A0ABW4FG40_9PSEU</name>
<dbReference type="SUPFAM" id="SSF55729">
    <property type="entry name" value="Acyl-CoA N-acyltransferases (Nat)"/>
    <property type="match status" value="1"/>
</dbReference>
<protein>
    <submittedName>
        <fullName evidence="2">GNAT family N-acetyltransferase</fullName>
        <ecNumber evidence="2">2.3.-.-</ecNumber>
    </submittedName>
</protein>
<dbReference type="InterPro" id="IPR016181">
    <property type="entry name" value="Acyl_CoA_acyltransferase"/>
</dbReference>
<gene>
    <name evidence="2" type="ORF">ACFSCY_04255</name>
</gene>
<organism evidence="2 3">
    <name type="scientific">Pseudonocardia aurantiaca</name>
    <dbReference type="NCBI Taxonomy" id="75290"/>
    <lineage>
        <taxon>Bacteria</taxon>
        <taxon>Bacillati</taxon>
        <taxon>Actinomycetota</taxon>
        <taxon>Actinomycetes</taxon>
        <taxon>Pseudonocardiales</taxon>
        <taxon>Pseudonocardiaceae</taxon>
        <taxon>Pseudonocardia</taxon>
    </lineage>
</organism>
<feature type="domain" description="N-acetyltransferase" evidence="1">
    <location>
        <begin position="56"/>
        <end position="191"/>
    </location>
</feature>
<dbReference type="InterPro" id="IPR051908">
    <property type="entry name" value="Ribosomal_N-acetyltransferase"/>
</dbReference>
<evidence type="ECO:0000259" key="1">
    <source>
        <dbReference type="PROSITE" id="PS51186"/>
    </source>
</evidence>
<dbReference type="PANTHER" id="PTHR43441:SF10">
    <property type="entry name" value="ACETYLTRANSFERASE"/>
    <property type="match status" value="1"/>
</dbReference>
<dbReference type="Proteomes" id="UP001597145">
    <property type="component" value="Unassembled WGS sequence"/>
</dbReference>
<comment type="caution">
    <text evidence="2">The sequence shown here is derived from an EMBL/GenBank/DDBJ whole genome shotgun (WGS) entry which is preliminary data.</text>
</comment>
<reference evidence="3" key="1">
    <citation type="journal article" date="2019" name="Int. J. Syst. Evol. Microbiol.">
        <title>The Global Catalogue of Microorganisms (GCM) 10K type strain sequencing project: providing services to taxonomists for standard genome sequencing and annotation.</title>
        <authorList>
            <consortium name="The Broad Institute Genomics Platform"/>
            <consortium name="The Broad Institute Genome Sequencing Center for Infectious Disease"/>
            <person name="Wu L."/>
            <person name="Ma J."/>
        </authorList>
    </citation>
    <scope>NUCLEOTIDE SEQUENCE [LARGE SCALE GENOMIC DNA]</scope>
    <source>
        <strain evidence="3">JCM 12165</strain>
    </source>
</reference>
<keyword evidence="3" id="KW-1185">Reference proteome</keyword>
<dbReference type="GO" id="GO:0016746">
    <property type="term" value="F:acyltransferase activity"/>
    <property type="evidence" value="ECO:0007669"/>
    <property type="project" value="UniProtKB-KW"/>
</dbReference>
<dbReference type="RefSeq" id="WP_343969851.1">
    <property type="nucleotide sequence ID" value="NZ_BAAAJG010000001.1"/>
</dbReference>
<dbReference type="InterPro" id="IPR000182">
    <property type="entry name" value="GNAT_dom"/>
</dbReference>
<dbReference type="EC" id="2.3.-.-" evidence="2"/>
<accession>A0ABW4FG40</accession>
<evidence type="ECO:0000313" key="3">
    <source>
        <dbReference type="Proteomes" id="UP001597145"/>
    </source>
</evidence>
<keyword evidence="2" id="KW-0808">Transferase</keyword>
<dbReference type="Pfam" id="PF13302">
    <property type="entry name" value="Acetyltransf_3"/>
    <property type="match status" value="1"/>
</dbReference>
<dbReference type="PROSITE" id="PS51186">
    <property type="entry name" value="GNAT"/>
    <property type="match status" value="1"/>
</dbReference>
<sequence length="202" mass="22038">MEPVEINAGSWYLRALSAGSAVPGDAAALLRSGVGRPEARWRIDDRPAVLASCADPEIRRWRRRPPAVLAEADAYVRQRAVEWARDQRYTWAVCDPTTGVMLGEVELAGLDLYQGVADAACWALPQARGRGMITTAVSAMLRFAFDGLGLHRVSYAWADGNTASGRVAEKCGFALEGTQRSAWLVDGKRMDVHMAGRLATHR</sequence>